<keyword evidence="6 7" id="KW-0472">Membrane</keyword>
<evidence type="ECO:0000256" key="7">
    <source>
        <dbReference type="SAM" id="Phobius"/>
    </source>
</evidence>
<dbReference type="PANTHER" id="PTHR30487">
    <property type="entry name" value="TYPE 4 PREPILIN-LIKE PROTEINS LEADER PEPTIDE-PROCESSING ENZYME"/>
    <property type="match status" value="1"/>
</dbReference>
<dbReference type="EMBL" id="QRPK01000014">
    <property type="protein sequence ID" value="RHM13001.1"/>
    <property type="molecule type" value="Genomic_DNA"/>
</dbReference>
<feature type="domain" description="Prepilin type IV endopeptidase peptidase" evidence="8">
    <location>
        <begin position="114"/>
        <end position="216"/>
    </location>
</feature>
<evidence type="ECO:0000259" key="9">
    <source>
        <dbReference type="Pfam" id="PF06750"/>
    </source>
</evidence>
<keyword evidence="5 7" id="KW-1133">Transmembrane helix</keyword>
<evidence type="ECO:0000256" key="5">
    <source>
        <dbReference type="ARBA" id="ARBA00022989"/>
    </source>
</evidence>
<dbReference type="Pfam" id="PF06750">
    <property type="entry name" value="A24_N_bact"/>
    <property type="match status" value="1"/>
</dbReference>
<dbReference type="Gene3D" id="1.20.120.1220">
    <property type="match status" value="1"/>
</dbReference>
<comment type="similarity">
    <text evidence="2">Belongs to the peptidase A24 family.</text>
</comment>
<feature type="transmembrane region" description="Helical" evidence="7">
    <location>
        <begin position="131"/>
        <end position="148"/>
    </location>
</feature>
<gene>
    <name evidence="10" type="ORF">DWZ83_04335</name>
</gene>
<name>A0A415PJR6_9FIRM</name>
<keyword evidence="3" id="KW-1003">Cell membrane</keyword>
<feature type="transmembrane region" description="Helical" evidence="7">
    <location>
        <begin position="189"/>
        <end position="221"/>
    </location>
</feature>
<evidence type="ECO:0000256" key="1">
    <source>
        <dbReference type="ARBA" id="ARBA00004651"/>
    </source>
</evidence>
<dbReference type="GO" id="GO:0005886">
    <property type="term" value="C:plasma membrane"/>
    <property type="evidence" value="ECO:0007669"/>
    <property type="project" value="UniProtKB-SubCell"/>
</dbReference>
<evidence type="ECO:0000313" key="10">
    <source>
        <dbReference type="EMBL" id="RHM13001.1"/>
    </source>
</evidence>
<keyword evidence="11" id="KW-1185">Reference proteome</keyword>
<dbReference type="OrthoDB" id="9789291at2"/>
<feature type="transmembrane region" description="Helical" evidence="7">
    <location>
        <begin position="228"/>
        <end position="247"/>
    </location>
</feature>
<sequence length="248" mass="27534">MGAFFVEGEDKMFYYILFAGLFGMCIASFVNVVIDRLPKGIGVVKGRSICPKCKHKLSFWDMIPVLSYFLLRGKCRYCHASIGIRDTINEVFGGLWAIFCLLHYGGGEVVLVFLLGMVLLCISYIDFDTMLIPNRILVIFGILVIALAEIEPLPSFKERIGGMLIVSGFMLVMNQLIECFGGGDIKLMFLVGYLLGGRACVFAFLIAVLTGGVYAILLLLLKKANRKSYIPFGPFLSLGILVVFLCYR</sequence>
<feature type="transmembrane region" description="Helical" evidence="7">
    <location>
        <begin position="12"/>
        <end position="34"/>
    </location>
</feature>
<dbReference type="InterPro" id="IPR000045">
    <property type="entry name" value="Prepilin_IV_endopep_pep"/>
</dbReference>
<evidence type="ECO:0000256" key="3">
    <source>
        <dbReference type="ARBA" id="ARBA00022475"/>
    </source>
</evidence>
<evidence type="ECO:0000256" key="6">
    <source>
        <dbReference type="ARBA" id="ARBA00023136"/>
    </source>
</evidence>
<evidence type="ECO:0000256" key="2">
    <source>
        <dbReference type="ARBA" id="ARBA00005801"/>
    </source>
</evidence>
<evidence type="ECO:0000259" key="8">
    <source>
        <dbReference type="Pfam" id="PF01478"/>
    </source>
</evidence>
<dbReference type="InterPro" id="IPR010627">
    <property type="entry name" value="Prepilin_pept_A24_N"/>
</dbReference>
<comment type="caution">
    <text evidence="10">The sequence shown here is derived from an EMBL/GenBank/DDBJ whole genome shotgun (WGS) entry which is preliminary data.</text>
</comment>
<comment type="subcellular location">
    <subcellularLocation>
        <location evidence="1">Cell membrane</location>
        <topology evidence="1">Multi-pass membrane protein</topology>
    </subcellularLocation>
</comment>
<evidence type="ECO:0000256" key="4">
    <source>
        <dbReference type="ARBA" id="ARBA00022692"/>
    </source>
</evidence>
<keyword evidence="4 7" id="KW-0812">Transmembrane</keyword>
<feature type="transmembrane region" description="Helical" evidence="7">
    <location>
        <begin position="95"/>
        <end position="125"/>
    </location>
</feature>
<dbReference type="PANTHER" id="PTHR30487:SF0">
    <property type="entry name" value="PREPILIN LEADER PEPTIDASE_N-METHYLTRANSFERASE-RELATED"/>
    <property type="match status" value="1"/>
</dbReference>
<feature type="transmembrane region" description="Helical" evidence="7">
    <location>
        <begin position="160"/>
        <end position="177"/>
    </location>
</feature>
<accession>A0A415PJR6</accession>
<dbReference type="Proteomes" id="UP000284868">
    <property type="component" value="Unassembled WGS sequence"/>
</dbReference>
<dbReference type="AlphaFoldDB" id="A0A415PJR6"/>
<feature type="domain" description="Prepilin peptidase A24 N-terminal" evidence="9">
    <location>
        <begin position="21"/>
        <end position="103"/>
    </location>
</feature>
<protein>
    <submittedName>
        <fullName evidence="10">Prepilin peptidase</fullName>
    </submittedName>
</protein>
<reference evidence="10 11" key="1">
    <citation type="submission" date="2018-08" db="EMBL/GenBank/DDBJ databases">
        <title>A genome reference for cultivated species of the human gut microbiota.</title>
        <authorList>
            <person name="Zou Y."/>
            <person name="Xue W."/>
            <person name="Luo G."/>
        </authorList>
    </citation>
    <scope>NUCLEOTIDE SEQUENCE [LARGE SCALE GENOMIC DNA]</scope>
    <source>
        <strain evidence="10 11">AF35-6BH</strain>
    </source>
</reference>
<proteinExistence type="inferred from homology"/>
<evidence type="ECO:0000313" key="11">
    <source>
        <dbReference type="Proteomes" id="UP000284868"/>
    </source>
</evidence>
<dbReference type="InterPro" id="IPR050882">
    <property type="entry name" value="Prepilin_peptidase/N-MTase"/>
</dbReference>
<dbReference type="Pfam" id="PF01478">
    <property type="entry name" value="Peptidase_A24"/>
    <property type="match status" value="1"/>
</dbReference>
<dbReference type="GO" id="GO:0004190">
    <property type="term" value="F:aspartic-type endopeptidase activity"/>
    <property type="evidence" value="ECO:0007669"/>
    <property type="project" value="InterPro"/>
</dbReference>
<dbReference type="GO" id="GO:0006465">
    <property type="term" value="P:signal peptide processing"/>
    <property type="evidence" value="ECO:0007669"/>
    <property type="project" value="TreeGrafter"/>
</dbReference>
<organism evidence="10 11">
    <name type="scientific">Amedibacillus dolichus</name>
    <dbReference type="NCBI Taxonomy" id="31971"/>
    <lineage>
        <taxon>Bacteria</taxon>
        <taxon>Bacillati</taxon>
        <taxon>Bacillota</taxon>
        <taxon>Erysipelotrichia</taxon>
        <taxon>Erysipelotrichales</taxon>
        <taxon>Erysipelotrichaceae</taxon>
        <taxon>Amedibacillus</taxon>
    </lineage>
</organism>